<dbReference type="EMBL" id="CP012034">
    <property type="protein sequence ID" value="AKP68122.1"/>
    <property type="molecule type" value="Genomic_DNA"/>
</dbReference>
<name>A0A0H4QJM0_9LACO</name>
<gene>
    <name evidence="1" type="ORF">ABM34_11645</name>
</gene>
<dbReference type="AlphaFoldDB" id="A0A0H4QJM0"/>
<dbReference type="Proteomes" id="UP000036106">
    <property type="component" value="Chromosome"/>
</dbReference>
<dbReference type="KEGG" id="lgn:ABM34_11645"/>
<sequence>MRFVHPSMLVAKRRHLASGTRFGYKNRPVINRIGSKAISPEQSAEVKLLSIELKTYIQM</sequence>
<organism evidence="1 2">
    <name type="scientific">Companilactobacillus ginsenosidimutans</name>
    <dbReference type="NCBI Taxonomy" id="1007676"/>
    <lineage>
        <taxon>Bacteria</taxon>
        <taxon>Bacillati</taxon>
        <taxon>Bacillota</taxon>
        <taxon>Bacilli</taxon>
        <taxon>Lactobacillales</taxon>
        <taxon>Lactobacillaceae</taxon>
        <taxon>Companilactobacillus</taxon>
    </lineage>
</organism>
<proteinExistence type="predicted"/>
<evidence type="ECO:0000313" key="1">
    <source>
        <dbReference type="EMBL" id="AKP68122.1"/>
    </source>
</evidence>
<dbReference type="PATRIC" id="fig|1007676.4.peg.2354"/>
<reference evidence="2" key="1">
    <citation type="submission" date="2015-07" db="EMBL/GenBank/DDBJ databases">
        <title>Lactobacillus ginsenosidimutans/EMML 3141/ whole genome sequencing.</title>
        <authorList>
            <person name="Kim M.K."/>
            <person name="Im W.-T."/>
            <person name="Srinivasan S."/>
            <person name="Lee J.-J."/>
        </authorList>
    </citation>
    <scope>NUCLEOTIDE SEQUENCE [LARGE SCALE GENOMIC DNA]</scope>
    <source>
        <strain evidence="2">EMML 3041</strain>
    </source>
</reference>
<accession>A0A0H4QJM0</accession>
<dbReference type="STRING" id="1007676.ABM34_11645"/>
<protein>
    <submittedName>
        <fullName evidence="1">Uncharacterized protein</fullName>
    </submittedName>
</protein>
<evidence type="ECO:0000313" key="2">
    <source>
        <dbReference type="Proteomes" id="UP000036106"/>
    </source>
</evidence>
<keyword evidence="2" id="KW-1185">Reference proteome</keyword>